<feature type="domain" description="Formyl transferase C-terminal" evidence="7">
    <location>
        <begin position="203"/>
        <end position="297"/>
    </location>
</feature>
<evidence type="ECO:0000256" key="4">
    <source>
        <dbReference type="ARBA" id="ARBA00022917"/>
    </source>
</evidence>
<comment type="function">
    <text evidence="5">Attaches a formyl group to the free amino group of methionyl-tRNA(fMet). The formyl group appears to play a dual role in the initiator identity of N-formylmethionyl-tRNA by promoting its recognition by IF2 and preventing the misappropriation of this tRNA by the elongation apparatus.</text>
</comment>
<dbReference type="InterPro" id="IPR005793">
    <property type="entry name" value="Formyl_trans_C"/>
</dbReference>
<protein>
    <recommendedName>
        <fullName evidence="2 5">Methionyl-tRNA formyltransferase</fullName>
        <ecNumber evidence="2 5">2.1.2.9</ecNumber>
    </recommendedName>
</protein>
<dbReference type="SUPFAM" id="SSF50486">
    <property type="entry name" value="FMT C-terminal domain-like"/>
    <property type="match status" value="1"/>
</dbReference>
<keyword evidence="3 5" id="KW-0808">Transferase</keyword>
<dbReference type="Gene3D" id="3.40.50.12230">
    <property type="match status" value="1"/>
</dbReference>
<dbReference type="InterPro" id="IPR005794">
    <property type="entry name" value="Fmt"/>
</dbReference>
<dbReference type="EC" id="2.1.2.9" evidence="2 5"/>
<dbReference type="HAMAP" id="MF_00182">
    <property type="entry name" value="Formyl_trans"/>
    <property type="match status" value="1"/>
</dbReference>
<evidence type="ECO:0000313" key="8">
    <source>
        <dbReference type="EMBL" id="MEX0429239.1"/>
    </source>
</evidence>
<dbReference type="SUPFAM" id="SSF53328">
    <property type="entry name" value="Formyltransferase"/>
    <property type="match status" value="1"/>
</dbReference>
<evidence type="ECO:0000256" key="5">
    <source>
        <dbReference type="HAMAP-Rule" id="MF_00182"/>
    </source>
</evidence>
<accession>A0ABV3T5R9</accession>
<proteinExistence type="inferred from homology"/>
<feature type="domain" description="Formyl transferase N-terminal" evidence="6">
    <location>
        <begin position="3"/>
        <end position="179"/>
    </location>
</feature>
<comment type="catalytic activity">
    <reaction evidence="5">
        <text>L-methionyl-tRNA(fMet) + (6R)-10-formyltetrahydrofolate = N-formyl-L-methionyl-tRNA(fMet) + (6S)-5,6,7,8-tetrahydrofolate + H(+)</text>
        <dbReference type="Rhea" id="RHEA:24380"/>
        <dbReference type="Rhea" id="RHEA-COMP:9952"/>
        <dbReference type="Rhea" id="RHEA-COMP:9953"/>
        <dbReference type="ChEBI" id="CHEBI:15378"/>
        <dbReference type="ChEBI" id="CHEBI:57453"/>
        <dbReference type="ChEBI" id="CHEBI:78530"/>
        <dbReference type="ChEBI" id="CHEBI:78844"/>
        <dbReference type="ChEBI" id="CHEBI:195366"/>
        <dbReference type="EC" id="2.1.2.9"/>
    </reaction>
</comment>
<reference evidence="8 9" key="1">
    <citation type="submission" date="2024-07" db="EMBL/GenBank/DDBJ databases">
        <authorList>
            <person name="Lee S."/>
            <person name="Kang M."/>
        </authorList>
    </citation>
    <scope>NUCLEOTIDE SEQUENCE [LARGE SCALE GENOMIC DNA]</scope>
    <source>
        <strain evidence="8 9">DS6</strain>
    </source>
</reference>
<keyword evidence="4 5" id="KW-0648">Protein biosynthesis</keyword>
<organism evidence="8 9">
    <name type="scientific">Nocardioides eburneus</name>
    <dbReference type="NCBI Taxonomy" id="3231482"/>
    <lineage>
        <taxon>Bacteria</taxon>
        <taxon>Bacillati</taxon>
        <taxon>Actinomycetota</taxon>
        <taxon>Actinomycetes</taxon>
        <taxon>Propionibacteriales</taxon>
        <taxon>Nocardioidaceae</taxon>
        <taxon>Nocardioides</taxon>
    </lineage>
</organism>
<dbReference type="InterPro" id="IPR041711">
    <property type="entry name" value="Met-tRNA-FMT_N"/>
</dbReference>
<dbReference type="CDD" id="cd08704">
    <property type="entry name" value="Met_tRNA_FMT_C"/>
    <property type="match status" value="1"/>
</dbReference>
<dbReference type="InterPro" id="IPR002376">
    <property type="entry name" value="Formyl_transf_N"/>
</dbReference>
<dbReference type="RefSeq" id="WP_367995204.1">
    <property type="nucleotide sequence ID" value="NZ_JBFPJR010000036.1"/>
</dbReference>
<sequence length="306" mass="32216">MRCVFAGTPDVALPSLEAIVASRHELVGVVTRPDAPAGRGRKLVASPVAQRAEELGVPVLKPAHPRDPEFWAQLRALAPDCVPVVAYGALVPETALEIPVHGWVNLHFSLLPAYRGAAPVQHAIWAGEELTGATTFRIVKELDAGPTFGVMTQSIKPDDTAGSLLATLAEGGADLLVATLDGLEDGSLEARPQPAEGVSLAGKITVEDARVDWAEPAVAVDRRVRACTPAPGAWTLFEGERFKLGPVAPTDETLVPGELRVSKKDVLVGTATTAVRLGLVKPFGKKEMAAADWARGARVESGVTFE</sequence>
<dbReference type="InterPro" id="IPR036477">
    <property type="entry name" value="Formyl_transf_N_sf"/>
</dbReference>
<feature type="binding site" evidence="5">
    <location>
        <begin position="109"/>
        <end position="112"/>
    </location>
    <ligand>
        <name>(6S)-5,6,7,8-tetrahydrofolate</name>
        <dbReference type="ChEBI" id="CHEBI:57453"/>
    </ligand>
</feature>
<evidence type="ECO:0000259" key="6">
    <source>
        <dbReference type="Pfam" id="PF00551"/>
    </source>
</evidence>
<dbReference type="Pfam" id="PF00551">
    <property type="entry name" value="Formyl_trans_N"/>
    <property type="match status" value="1"/>
</dbReference>
<dbReference type="EMBL" id="JBFPJR010000036">
    <property type="protein sequence ID" value="MEX0429239.1"/>
    <property type="molecule type" value="Genomic_DNA"/>
</dbReference>
<dbReference type="CDD" id="cd08646">
    <property type="entry name" value="FMT_core_Met-tRNA-FMT_N"/>
    <property type="match status" value="1"/>
</dbReference>
<dbReference type="Proteomes" id="UP001556631">
    <property type="component" value="Unassembled WGS sequence"/>
</dbReference>
<evidence type="ECO:0000313" key="9">
    <source>
        <dbReference type="Proteomes" id="UP001556631"/>
    </source>
</evidence>
<dbReference type="PANTHER" id="PTHR11138">
    <property type="entry name" value="METHIONYL-TRNA FORMYLTRANSFERASE"/>
    <property type="match status" value="1"/>
</dbReference>
<evidence type="ECO:0000259" key="7">
    <source>
        <dbReference type="Pfam" id="PF02911"/>
    </source>
</evidence>
<evidence type="ECO:0000256" key="2">
    <source>
        <dbReference type="ARBA" id="ARBA00012261"/>
    </source>
</evidence>
<comment type="similarity">
    <text evidence="1 5">Belongs to the Fmt family.</text>
</comment>
<dbReference type="GO" id="GO:0004479">
    <property type="term" value="F:methionyl-tRNA formyltransferase activity"/>
    <property type="evidence" value="ECO:0007669"/>
    <property type="project" value="UniProtKB-EC"/>
</dbReference>
<dbReference type="PANTHER" id="PTHR11138:SF5">
    <property type="entry name" value="METHIONYL-TRNA FORMYLTRANSFERASE, MITOCHONDRIAL"/>
    <property type="match status" value="1"/>
</dbReference>
<evidence type="ECO:0000256" key="3">
    <source>
        <dbReference type="ARBA" id="ARBA00022679"/>
    </source>
</evidence>
<dbReference type="InterPro" id="IPR044135">
    <property type="entry name" value="Met-tRNA-FMT_C"/>
</dbReference>
<comment type="caution">
    <text evidence="8">The sequence shown here is derived from an EMBL/GenBank/DDBJ whole genome shotgun (WGS) entry which is preliminary data.</text>
</comment>
<evidence type="ECO:0000256" key="1">
    <source>
        <dbReference type="ARBA" id="ARBA00010699"/>
    </source>
</evidence>
<dbReference type="NCBIfam" id="TIGR00460">
    <property type="entry name" value="fmt"/>
    <property type="match status" value="1"/>
</dbReference>
<dbReference type="Pfam" id="PF02911">
    <property type="entry name" value="Formyl_trans_C"/>
    <property type="match status" value="1"/>
</dbReference>
<dbReference type="InterPro" id="IPR011034">
    <property type="entry name" value="Formyl_transferase-like_C_sf"/>
</dbReference>
<gene>
    <name evidence="5 8" type="primary">fmt</name>
    <name evidence="8" type="ORF">AB3X52_16570</name>
</gene>
<keyword evidence="9" id="KW-1185">Reference proteome</keyword>
<name>A0ABV3T5R9_9ACTN</name>